<accession>E4YCY5</accession>
<organism evidence="1">
    <name type="scientific">Oikopleura dioica</name>
    <name type="common">Tunicate</name>
    <dbReference type="NCBI Taxonomy" id="34765"/>
    <lineage>
        <taxon>Eukaryota</taxon>
        <taxon>Metazoa</taxon>
        <taxon>Chordata</taxon>
        <taxon>Tunicata</taxon>
        <taxon>Appendicularia</taxon>
        <taxon>Copelata</taxon>
        <taxon>Oikopleuridae</taxon>
        <taxon>Oikopleura</taxon>
    </lineage>
</organism>
<protein>
    <submittedName>
        <fullName evidence="1">Uncharacterized protein</fullName>
    </submittedName>
</protein>
<dbReference type="Proteomes" id="UP000011014">
    <property type="component" value="Unassembled WGS sequence"/>
</dbReference>
<dbReference type="AlphaFoldDB" id="E4YCY5"/>
<proteinExistence type="predicted"/>
<gene>
    <name evidence="1" type="ORF">GSOID_T00021308001</name>
</gene>
<evidence type="ECO:0000313" key="1">
    <source>
        <dbReference type="EMBL" id="CBY33402.1"/>
    </source>
</evidence>
<dbReference type="EMBL" id="FN654413">
    <property type="protein sequence ID" value="CBY33402.1"/>
    <property type="molecule type" value="Genomic_DNA"/>
</dbReference>
<name>E4YCY5_OIKDI</name>
<reference evidence="1" key="1">
    <citation type="journal article" date="2010" name="Science">
        <title>Plasticity of animal genome architecture unmasked by rapid evolution of a pelagic tunicate.</title>
        <authorList>
            <person name="Denoeud F."/>
            <person name="Henriet S."/>
            <person name="Mungpakdee S."/>
            <person name="Aury J.M."/>
            <person name="Da Silva C."/>
            <person name="Brinkmann H."/>
            <person name="Mikhaleva J."/>
            <person name="Olsen L.C."/>
            <person name="Jubin C."/>
            <person name="Canestro C."/>
            <person name="Bouquet J.M."/>
            <person name="Danks G."/>
            <person name="Poulain J."/>
            <person name="Campsteijn C."/>
            <person name="Adamski M."/>
            <person name="Cross I."/>
            <person name="Yadetie F."/>
            <person name="Muffato M."/>
            <person name="Louis A."/>
            <person name="Butcher S."/>
            <person name="Tsagkogeorga G."/>
            <person name="Konrad A."/>
            <person name="Singh S."/>
            <person name="Jensen M.F."/>
            <person name="Cong E.H."/>
            <person name="Eikeseth-Otteraa H."/>
            <person name="Noel B."/>
            <person name="Anthouard V."/>
            <person name="Porcel B.M."/>
            <person name="Kachouri-Lafond R."/>
            <person name="Nishino A."/>
            <person name="Ugolini M."/>
            <person name="Chourrout P."/>
            <person name="Nishida H."/>
            <person name="Aasland R."/>
            <person name="Huzurbazar S."/>
            <person name="Westhof E."/>
            <person name="Delsuc F."/>
            <person name="Lehrach H."/>
            <person name="Reinhardt R."/>
            <person name="Weissenbach J."/>
            <person name="Roy S.W."/>
            <person name="Artiguenave F."/>
            <person name="Postlethwait J.H."/>
            <person name="Manak J.R."/>
            <person name="Thompson E.M."/>
            <person name="Jaillon O."/>
            <person name="Du Pasquier L."/>
            <person name="Boudinot P."/>
            <person name="Liberles D.A."/>
            <person name="Volff J.N."/>
            <person name="Philippe H."/>
            <person name="Lenhard B."/>
            <person name="Roest Crollius H."/>
            <person name="Wincker P."/>
            <person name="Chourrout D."/>
        </authorList>
    </citation>
    <scope>NUCLEOTIDE SEQUENCE [LARGE SCALE GENOMIC DNA]</scope>
</reference>
<sequence length="51" mass="6063">MTKKSTALFSFMYSTWTRYNVFIELAKGKSPVLKTILQFMTKELPKKRLFL</sequence>